<sequence length="135" mass="14966">MTAIQISGQSGSDWRTATPTEQPIDAEGYSIRPDNVWSNDQTVSRRNRAAIPLNSFASDGVAGQDITGESQTCRRRRQAHTAFESKSSEVEDDYDGDDDKEDKNDNDSESSDDPSENTFQGIKACYLDELLLLKI</sequence>
<organism evidence="2 3">
    <name type="scientific">Protopolystoma xenopodis</name>
    <dbReference type="NCBI Taxonomy" id="117903"/>
    <lineage>
        <taxon>Eukaryota</taxon>
        <taxon>Metazoa</taxon>
        <taxon>Spiralia</taxon>
        <taxon>Lophotrochozoa</taxon>
        <taxon>Platyhelminthes</taxon>
        <taxon>Monogenea</taxon>
        <taxon>Polyopisthocotylea</taxon>
        <taxon>Polystomatidea</taxon>
        <taxon>Polystomatidae</taxon>
        <taxon>Protopolystoma</taxon>
    </lineage>
</organism>
<evidence type="ECO:0000313" key="3">
    <source>
        <dbReference type="Proteomes" id="UP000784294"/>
    </source>
</evidence>
<evidence type="ECO:0000313" key="2">
    <source>
        <dbReference type="EMBL" id="VEL19292.1"/>
    </source>
</evidence>
<feature type="region of interest" description="Disordered" evidence="1">
    <location>
        <begin position="1"/>
        <end position="37"/>
    </location>
</feature>
<accession>A0A3S5A442</accession>
<dbReference type="AlphaFoldDB" id="A0A3S5A442"/>
<feature type="compositionally biased region" description="Acidic residues" evidence="1">
    <location>
        <begin position="90"/>
        <end position="100"/>
    </location>
</feature>
<gene>
    <name evidence="2" type="ORF">PXEA_LOCUS12732</name>
</gene>
<evidence type="ECO:0000256" key="1">
    <source>
        <dbReference type="SAM" id="MobiDB-lite"/>
    </source>
</evidence>
<comment type="caution">
    <text evidence="2">The sequence shown here is derived from an EMBL/GenBank/DDBJ whole genome shotgun (WGS) entry which is preliminary data.</text>
</comment>
<feature type="region of interest" description="Disordered" evidence="1">
    <location>
        <begin position="58"/>
        <end position="120"/>
    </location>
</feature>
<name>A0A3S5A442_9PLAT</name>
<proteinExistence type="predicted"/>
<dbReference type="EMBL" id="CAAALY010040923">
    <property type="protein sequence ID" value="VEL19292.1"/>
    <property type="molecule type" value="Genomic_DNA"/>
</dbReference>
<reference evidence="2" key="1">
    <citation type="submission" date="2018-11" db="EMBL/GenBank/DDBJ databases">
        <authorList>
            <consortium name="Pathogen Informatics"/>
        </authorList>
    </citation>
    <scope>NUCLEOTIDE SEQUENCE</scope>
</reference>
<feature type="compositionally biased region" description="Polar residues" evidence="1">
    <location>
        <begin position="1"/>
        <end position="21"/>
    </location>
</feature>
<keyword evidence="3" id="KW-1185">Reference proteome</keyword>
<dbReference type="Proteomes" id="UP000784294">
    <property type="component" value="Unassembled WGS sequence"/>
</dbReference>
<protein>
    <submittedName>
        <fullName evidence="2">Uncharacterized protein</fullName>
    </submittedName>
</protein>